<evidence type="ECO:0000256" key="1">
    <source>
        <dbReference type="SAM" id="SignalP"/>
    </source>
</evidence>
<proteinExistence type="predicted"/>
<organism evidence="2 3">
    <name type="scientific">Steinernema hermaphroditum</name>
    <dbReference type="NCBI Taxonomy" id="289476"/>
    <lineage>
        <taxon>Eukaryota</taxon>
        <taxon>Metazoa</taxon>
        <taxon>Ecdysozoa</taxon>
        <taxon>Nematoda</taxon>
        <taxon>Chromadorea</taxon>
        <taxon>Rhabditida</taxon>
        <taxon>Tylenchina</taxon>
        <taxon>Panagrolaimomorpha</taxon>
        <taxon>Strongyloidoidea</taxon>
        <taxon>Steinernematidae</taxon>
        <taxon>Steinernema</taxon>
    </lineage>
</organism>
<dbReference type="Proteomes" id="UP001175271">
    <property type="component" value="Unassembled WGS sequence"/>
</dbReference>
<feature type="chain" id="PRO_5041404745" description="PLAT domain-containing protein" evidence="1">
    <location>
        <begin position="19"/>
        <end position="216"/>
    </location>
</feature>
<keyword evidence="1" id="KW-0732">Signal</keyword>
<dbReference type="EMBL" id="JAUCMV010000003">
    <property type="protein sequence ID" value="KAK0412904.1"/>
    <property type="molecule type" value="Genomic_DNA"/>
</dbReference>
<name>A0AA39HX51_9BILA</name>
<evidence type="ECO:0008006" key="4">
    <source>
        <dbReference type="Google" id="ProtNLM"/>
    </source>
</evidence>
<sequence length="216" mass="25072">MTMFVSLILLGLLTAADAYFYGQKYYDEKQRDKYFIHVTYKVRTRGAETKDSGSDAFLLFNFGYVNESTNQLIYYYKDSPKRSGYDDPFNSGFVDQYEDLLEGSRYTYVEEGCRLEATTRDEYVACLTRPNILFIEMEPEGDAPGWAPDWFSIDVTVNRNENGVWIEEAKGTSDFYILLTWFEGKSKFYLRASQNKSQTCTVKKGTPEIGKRYKCN</sequence>
<comment type="caution">
    <text evidence="2">The sequence shown here is derived from an EMBL/GenBank/DDBJ whole genome shotgun (WGS) entry which is preliminary data.</text>
</comment>
<dbReference type="AlphaFoldDB" id="A0AA39HX51"/>
<evidence type="ECO:0000313" key="3">
    <source>
        <dbReference type="Proteomes" id="UP001175271"/>
    </source>
</evidence>
<protein>
    <recommendedName>
        <fullName evidence="4">PLAT domain-containing protein</fullName>
    </recommendedName>
</protein>
<evidence type="ECO:0000313" key="2">
    <source>
        <dbReference type="EMBL" id="KAK0412904.1"/>
    </source>
</evidence>
<accession>A0AA39HX51</accession>
<keyword evidence="3" id="KW-1185">Reference proteome</keyword>
<feature type="signal peptide" evidence="1">
    <location>
        <begin position="1"/>
        <end position="18"/>
    </location>
</feature>
<reference evidence="2" key="1">
    <citation type="submission" date="2023-06" db="EMBL/GenBank/DDBJ databases">
        <title>Genomic analysis of the entomopathogenic nematode Steinernema hermaphroditum.</title>
        <authorList>
            <person name="Schwarz E.M."/>
            <person name="Heppert J.K."/>
            <person name="Baniya A."/>
            <person name="Schwartz H.T."/>
            <person name="Tan C.-H."/>
            <person name="Antoshechkin I."/>
            <person name="Sternberg P.W."/>
            <person name="Goodrich-Blair H."/>
            <person name="Dillman A.R."/>
        </authorList>
    </citation>
    <scope>NUCLEOTIDE SEQUENCE</scope>
    <source>
        <strain evidence="2">PS9179</strain>
        <tissue evidence="2">Whole animal</tissue>
    </source>
</reference>
<gene>
    <name evidence="2" type="ORF">QR680_006471</name>
</gene>